<dbReference type="PANTHER" id="PTHR31845:SF10">
    <property type="entry name" value="ZN(II)2CYS6 TRANSCRIPTION FACTOR (EUROFUNG)"/>
    <property type="match status" value="1"/>
</dbReference>
<organism evidence="6 7">
    <name type="scientific">Fonsecaea monophora</name>
    <dbReference type="NCBI Taxonomy" id="254056"/>
    <lineage>
        <taxon>Eukaryota</taxon>
        <taxon>Fungi</taxon>
        <taxon>Dikarya</taxon>
        <taxon>Ascomycota</taxon>
        <taxon>Pezizomycotina</taxon>
        <taxon>Eurotiomycetes</taxon>
        <taxon>Chaetothyriomycetidae</taxon>
        <taxon>Chaetothyriales</taxon>
        <taxon>Herpotrichiellaceae</taxon>
        <taxon>Fonsecaea</taxon>
    </lineage>
</organism>
<dbReference type="EMBL" id="LVKK01000040">
    <property type="protein sequence ID" value="OAG39718.1"/>
    <property type="molecule type" value="Genomic_DNA"/>
</dbReference>
<dbReference type="GO" id="GO:0005634">
    <property type="term" value="C:nucleus"/>
    <property type="evidence" value="ECO:0007669"/>
    <property type="project" value="UniProtKB-SubCell"/>
</dbReference>
<proteinExistence type="predicted"/>
<evidence type="ECO:0000256" key="3">
    <source>
        <dbReference type="ARBA" id="ARBA00023125"/>
    </source>
</evidence>
<dbReference type="CDD" id="cd12148">
    <property type="entry name" value="fungal_TF_MHR"/>
    <property type="match status" value="1"/>
</dbReference>
<evidence type="ECO:0000256" key="4">
    <source>
        <dbReference type="ARBA" id="ARBA00023163"/>
    </source>
</evidence>
<keyword evidence="7" id="KW-1185">Reference proteome</keyword>
<evidence type="ECO:0008006" key="8">
    <source>
        <dbReference type="Google" id="ProtNLM"/>
    </source>
</evidence>
<evidence type="ECO:0000256" key="2">
    <source>
        <dbReference type="ARBA" id="ARBA00023015"/>
    </source>
</evidence>
<dbReference type="PANTHER" id="PTHR31845">
    <property type="entry name" value="FINGER DOMAIN PROTEIN, PUTATIVE-RELATED"/>
    <property type="match status" value="1"/>
</dbReference>
<dbReference type="InterPro" id="IPR051089">
    <property type="entry name" value="prtT"/>
</dbReference>
<dbReference type="Proteomes" id="UP000077002">
    <property type="component" value="Unassembled WGS sequence"/>
</dbReference>
<accession>A0A177F679</accession>
<evidence type="ECO:0000256" key="5">
    <source>
        <dbReference type="ARBA" id="ARBA00023242"/>
    </source>
</evidence>
<gene>
    <name evidence="6" type="ORF">AYO21_05993</name>
</gene>
<comment type="caution">
    <text evidence="6">The sequence shown here is derived from an EMBL/GenBank/DDBJ whole genome shotgun (WGS) entry which is preliminary data.</text>
</comment>
<reference evidence="6 7" key="1">
    <citation type="submission" date="2016-03" db="EMBL/GenBank/DDBJ databases">
        <title>Draft genome sequence of the Fonsecaea monophora CBS 269.37.</title>
        <authorList>
            <person name="Bombassaro A."/>
            <person name="Vinicius W.A."/>
            <person name="De Hoog S."/>
            <person name="Sun J."/>
            <person name="Souza E.M."/>
            <person name="Raittz R.T."/>
            <person name="Costa F."/>
            <person name="Leao A.C."/>
            <person name="Tadra-Sfeir M.Z."/>
            <person name="Baura V."/>
            <person name="Balsanelli E."/>
            <person name="Pedrosa F.O."/>
            <person name="Moreno L.F."/>
            <person name="Steffens M.B."/>
            <person name="Xi L."/>
            <person name="Bocca A.L."/>
            <person name="Felipe M.S."/>
            <person name="Teixeira M."/>
            <person name="Telles Filho F.Q."/>
            <person name="Azevedo C.M."/>
            <person name="Gomes R."/>
            <person name="Vicente V.A."/>
        </authorList>
    </citation>
    <scope>NUCLEOTIDE SEQUENCE [LARGE SCALE GENOMIC DNA]</scope>
    <source>
        <strain evidence="6 7">CBS 269.37</strain>
    </source>
</reference>
<keyword evidence="3" id="KW-0238">DNA-binding</keyword>
<keyword evidence="5" id="KW-0539">Nucleus</keyword>
<comment type="subcellular location">
    <subcellularLocation>
        <location evidence="1">Nucleus</location>
    </subcellularLocation>
</comment>
<dbReference type="GeneID" id="34601156"/>
<protein>
    <recommendedName>
        <fullName evidence="8">Transcription factor domain-containing protein</fullName>
    </recommendedName>
</protein>
<sequence>MLLSRDRECAVQADRANAQTTFFTGGLPPATTQALFQDQIPVPSMQPPDISLPARSGSVSIVSGFQFSFSEANQVLQEYMIAMVPQFPFVPLPSHDAYEMFKDKPFLLKTILWVCRPPGPDASAAFESWFRQNVAHQTVVLMNKSLDVVQAILVFLAWKDIYFYAAAKDTSLLQLAVGLVEDLGLNKPQSLTANSTLGSIVEEAAQLRNDLPPQPRQTGDSHRAALGVYYMSSTLFSLLGKRSRLEYAPHFDNFCTQIMREQEYPTDSLLVNLVRMQRIAVKVHDTFRDMIEVTNDRPFQDVDSIAVASIRNELDVLMQQLPDSLKWNHLLQMLSAAVRIRLYESCKSGDKDGKLGPTHLRRRMMWDCLESAKVLCDGFCLVPVESFPFLTCVPILQLALAIIKALRLLCVEDYAWDVETARTTYDLPGALQQLNKLFETASGLRSPRCSTLLHGRPIFSQYSEAYRDIERWYLSKLNPSVAHSDSVLEQPATVLHAAQYEGLEFWTQLEDLTYGLTP</sequence>
<keyword evidence="4" id="KW-0804">Transcription</keyword>
<evidence type="ECO:0000313" key="7">
    <source>
        <dbReference type="Proteomes" id="UP000077002"/>
    </source>
</evidence>
<dbReference type="OrthoDB" id="5226580at2759"/>
<dbReference type="RefSeq" id="XP_022511670.1">
    <property type="nucleotide sequence ID" value="XM_022655958.1"/>
</dbReference>
<keyword evidence="2" id="KW-0805">Transcription regulation</keyword>
<dbReference type="GO" id="GO:0000976">
    <property type="term" value="F:transcription cis-regulatory region binding"/>
    <property type="evidence" value="ECO:0007669"/>
    <property type="project" value="TreeGrafter"/>
</dbReference>
<name>A0A177F679_9EURO</name>
<dbReference type="AlphaFoldDB" id="A0A177F679"/>
<evidence type="ECO:0000313" key="6">
    <source>
        <dbReference type="EMBL" id="OAG39718.1"/>
    </source>
</evidence>
<dbReference type="GO" id="GO:0000981">
    <property type="term" value="F:DNA-binding transcription factor activity, RNA polymerase II-specific"/>
    <property type="evidence" value="ECO:0007669"/>
    <property type="project" value="TreeGrafter"/>
</dbReference>
<evidence type="ECO:0000256" key="1">
    <source>
        <dbReference type="ARBA" id="ARBA00004123"/>
    </source>
</evidence>